<keyword evidence="8" id="KW-1185">Reference proteome</keyword>
<keyword evidence="5" id="KW-0862">Zinc</keyword>
<dbReference type="InterPro" id="IPR036866">
    <property type="entry name" value="RibonucZ/Hydroxyglut_hydro"/>
</dbReference>
<dbReference type="EMBL" id="MU001699">
    <property type="protein sequence ID" value="KAF2453171.1"/>
    <property type="molecule type" value="Genomic_DNA"/>
</dbReference>
<reference evidence="7" key="1">
    <citation type="journal article" date="2020" name="Stud. Mycol.">
        <title>101 Dothideomycetes genomes: a test case for predicting lifestyles and emergence of pathogens.</title>
        <authorList>
            <person name="Haridas S."/>
            <person name="Albert R."/>
            <person name="Binder M."/>
            <person name="Bloem J."/>
            <person name="Labutti K."/>
            <person name="Salamov A."/>
            <person name="Andreopoulos B."/>
            <person name="Baker S."/>
            <person name="Barry K."/>
            <person name="Bills G."/>
            <person name="Bluhm B."/>
            <person name="Cannon C."/>
            <person name="Castanera R."/>
            <person name="Culley D."/>
            <person name="Daum C."/>
            <person name="Ezra D."/>
            <person name="Gonzalez J."/>
            <person name="Henrissat B."/>
            <person name="Kuo A."/>
            <person name="Liang C."/>
            <person name="Lipzen A."/>
            <person name="Lutzoni F."/>
            <person name="Magnuson J."/>
            <person name="Mondo S."/>
            <person name="Nolan M."/>
            <person name="Ohm R."/>
            <person name="Pangilinan J."/>
            <person name="Park H.-J."/>
            <person name="Ramirez L."/>
            <person name="Alfaro M."/>
            <person name="Sun H."/>
            <person name="Tritt A."/>
            <person name="Yoshinaga Y."/>
            <person name="Zwiers L.-H."/>
            <person name="Turgeon B."/>
            <person name="Goodwin S."/>
            <person name="Spatafora J."/>
            <person name="Crous P."/>
            <person name="Grigoriev I."/>
        </authorList>
    </citation>
    <scope>NUCLEOTIDE SEQUENCE</scope>
    <source>
        <strain evidence="7">ATCC 16933</strain>
    </source>
</reference>
<gene>
    <name evidence="7" type="ORF">BDY21DRAFT_403655</name>
</gene>
<dbReference type="GO" id="GO:0046872">
    <property type="term" value="F:metal ion binding"/>
    <property type="evidence" value="ECO:0007669"/>
    <property type="project" value="UniProtKB-KW"/>
</dbReference>
<dbReference type="PANTHER" id="PTHR42978:SF2">
    <property type="entry name" value="102 KBASES UNSTABLE REGION: FROM 1 TO 119443"/>
    <property type="match status" value="1"/>
</dbReference>
<feature type="domain" description="Metallo-beta-lactamase" evidence="6">
    <location>
        <begin position="69"/>
        <end position="152"/>
    </location>
</feature>
<sequence>MSTIFVKQAAPPTPPLERATATVHALNAGYLTLPEQHFVAPASDTARNTVPSLSFLLTHRDIDTGKLTRIVLDLGIRRDVDRYAEPIRRHAATRQPLTTDPDVTKSLAAGGLTPDDIDYVIYSHVHWDHVGEPRDFPRSTFVVGHGALDLLRGTSSSLRGGHSFFEADLLPPLRTIQLRDPNNGDSDGPAATAATNGLAAKLGEPDFGQAWAPHPHFALPRVMDLFQDGSVYVVDAPGHLPGHINILACTSAAGPGAGPAGAGAASFVYLAGDSCHDRRIVRGERAIGEWSDAEGHVCCIHADRAKAEETIERIRGLEAAGVEVIFAHDVEWVQSPGNKGRFLSRENGAVGGKGGEL</sequence>
<proteinExistence type="inferred from homology"/>
<evidence type="ECO:0000259" key="6">
    <source>
        <dbReference type="Pfam" id="PF00753"/>
    </source>
</evidence>
<evidence type="ECO:0000256" key="3">
    <source>
        <dbReference type="ARBA" id="ARBA00022723"/>
    </source>
</evidence>
<dbReference type="OrthoDB" id="10250730at2759"/>
<name>A0A6A6NN85_9PEZI</name>
<keyword evidence="4" id="KW-0378">Hydrolase</keyword>
<dbReference type="CDD" id="cd07730">
    <property type="entry name" value="metallo-hydrolase-like_MBL-fold"/>
    <property type="match status" value="1"/>
</dbReference>
<organism evidence="7 8">
    <name type="scientific">Lineolata rhizophorae</name>
    <dbReference type="NCBI Taxonomy" id="578093"/>
    <lineage>
        <taxon>Eukaryota</taxon>
        <taxon>Fungi</taxon>
        <taxon>Dikarya</taxon>
        <taxon>Ascomycota</taxon>
        <taxon>Pezizomycotina</taxon>
        <taxon>Dothideomycetes</taxon>
        <taxon>Dothideomycetes incertae sedis</taxon>
        <taxon>Lineolatales</taxon>
        <taxon>Lineolataceae</taxon>
        <taxon>Lineolata</taxon>
    </lineage>
</organism>
<dbReference type="AlphaFoldDB" id="A0A6A6NN85"/>
<dbReference type="Gene3D" id="3.60.15.10">
    <property type="entry name" value="Ribonuclease Z/Hydroxyacylglutathione hydrolase-like"/>
    <property type="match status" value="1"/>
</dbReference>
<dbReference type="SUPFAM" id="SSF56281">
    <property type="entry name" value="Metallo-hydrolase/oxidoreductase"/>
    <property type="match status" value="1"/>
</dbReference>
<protein>
    <submittedName>
        <fullName evidence="7">Beta-lactamase-like protein</fullName>
    </submittedName>
</protein>
<evidence type="ECO:0000313" key="8">
    <source>
        <dbReference type="Proteomes" id="UP000799766"/>
    </source>
</evidence>
<evidence type="ECO:0000256" key="2">
    <source>
        <dbReference type="ARBA" id="ARBA00007749"/>
    </source>
</evidence>
<keyword evidence="3" id="KW-0479">Metal-binding</keyword>
<dbReference type="Pfam" id="PF00753">
    <property type="entry name" value="Lactamase_B"/>
    <property type="match status" value="1"/>
</dbReference>
<dbReference type="InterPro" id="IPR001279">
    <property type="entry name" value="Metallo-B-lactamas"/>
</dbReference>
<dbReference type="PANTHER" id="PTHR42978">
    <property type="entry name" value="QUORUM-QUENCHING LACTONASE YTNP-RELATED-RELATED"/>
    <property type="match status" value="1"/>
</dbReference>
<comment type="cofactor">
    <cofactor evidence="1">
        <name>Zn(2+)</name>
        <dbReference type="ChEBI" id="CHEBI:29105"/>
    </cofactor>
</comment>
<evidence type="ECO:0000256" key="4">
    <source>
        <dbReference type="ARBA" id="ARBA00022801"/>
    </source>
</evidence>
<evidence type="ECO:0000313" key="7">
    <source>
        <dbReference type="EMBL" id="KAF2453171.1"/>
    </source>
</evidence>
<accession>A0A6A6NN85</accession>
<dbReference type="GO" id="GO:0016787">
    <property type="term" value="F:hydrolase activity"/>
    <property type="evidence" value="ECO:0007669"/>
    <property type="project" value="UniProtKB-KW"/>
</dbReference>
<evidence type="ECO:0000256" key="1">
    <source>
        <dbReference type="ARBA" id="ARBA00001947"/>
    </source>
</evidence>
<dbReference type="Proteomes" id="UP000799766">
    <property type="component" value="Unassembled WGS sequence"/>
</dbReference>
<comment type="similarity">
    <text evidence="2">Belongs to the metallo-beta-lactamase superfamily.</text>
</comment>
<evidence type="ECO:0000256" key="5">
    <source>
        <dbReference type="ARBA" id="ARBA00022833"/>
    </source>
</evidence>
<dbReference type="InterPro" id="IPR051013">
    <property type="entry name" value="MBL_superfamily_lactonases"/>
</dbReference>